<dbReference type="Proteomes" id="UP000766570">
    <property type="component" value="Unassembled WGS sequence"/>
</dbReference>
<dbReference type="EMBL" id="JAGIOE010000001">
    <property type="protein sequence ID" value="MBP2376109.1"/>
    <property type="molecule type" value="Genomic_DNA"/>
</dbReference>
<reference evidence="1 2" key="1">
    <citation type="submission" date="2021-03" db="EMBL/GenBank/DDBJ databases">
        <title>Sequencing the genomes of 1000 actinobacteria strains.</title>
        <authorList>
            <person name="Klenk H.-P."/>
        </authorList>
    </citation>
    <scope>NUCLEOTIDE SEQUENCE [LARGE SCALE GENOMIC DNA]</scope>
    <source>
        <strain evidence="1 2">DSM 15454</strain>
    </source>
</reference>
<evidence type="ECO:0008006" key="3">
    <source>
        <dbReference type="Google" id="ProtNLM"/>
    </source>
</evidence>
<accession>A0ABS4WIS0</accession>
<evidence type="ECO:0000313" key="1">
    <source>
        <dbReference type="EMBL" id="MBP2376109.1"/>
    </source>
</evidence>
<gene>
    <name evidence="1" type="ORF">JOF46_004021</name>
</gene>
<evidence type="ECO:0000313" key="2">
    <source>
        <dbReference type="Proteomes" id="UP000766570"/>
    </source>
</evidence>
<sequence>MPEQRPRQSVRVPGDLWPSPWPNVFELADAVPSRHWSLIGGLMVQLHVIAAGKRPTRPTSDVDALIHVELPGDSMSVFGDGLKRLGYRLEMHIATGEATTKSISWSRTI</sequence>
<name>A0ABS4WIS0_9MICC</name>
<comment type="caution">
    <text evidence="1">The sequence shown here is derived from an EMBL/GenBank/DDBJ whole genome shotgun (WGS) entry which is preliminary data.</text>
</comment>
<organism evidence="1 2">
    <name type="scientific">Paeniglutamicibacter psychrophenolicus</name>
    <dbReference type="NCBI Taxonomy" id="257454"/>
    <lineage>
        <taxon>Bacteria</taxon>
        <taxon>Bacillati</taxon>
        <taxon>Actinomycetota</taxon>
        <taxon>Actinomycetes</taxon>
        <taxon>Micrococcales</taxon>
        <taxon>Micrococcaceae</taxon>
        <taxon>Paeniglutamicibacter</taxon>
    </lineage>
</organism>
<dbReference type="RefSeq" id="WP_209910641.1">
    <property type="nucleotide sequence ID" value="NZ_BAAAMI010000003.1"/>
</dbReference>
<protein>
    <recommendedName>
        <fullName evidence="3">Nucleotidyltransferase family protein</fullName>
    </recommendedName>
</protein>
<keyword evidence="2" id="KW-1185">Reference proteome</keyword>
<proteinExistence type="predicted"/>